<dbReference type="PROSITE" id="PS50926">
    <property type="entry name" value="TRAM"/>
    <property type="match status" value="1"/>
</dbReference>
<comment type="caution">
    <text evidence="15">The sequence shown here is derived from an EMBL/GenBank/DDBJ whole genome shotgun (WGS) entry which is preliminary data.</text>
</comment>
<evidence type="ECO:0000256" key="8">
    <source>
        <dbReference type="ARBA" id="ARBA00023014"/>
    </source>
</evidence>
<dbReference type="GO" id="GO:0005506">
    <property type="term" value="F:iron ion binding"/>
    <property type="evidence" value="ECO:0007669"/>
    <property type="project" value="UniProtKB-UniRule"/>
</dbReference>
<evidence type="ECO:0000256" key="7">
    <source>
        <dbReference type="ARBA" id="ARBA00023004"/>
    </source>
</evidence>
<dbReference type="NCBIfam" id="NF009639">
    <property type="entry name" value="PRK13168.1"/>
    <property type="match status" value="1"/>
</dbReference>
<dbReference type="Gene3D" id="2.40.50.140">
    <property type="entry name" value="Nucleic acid-binding proteins"/>
    <property type="match status" value="1"/>
</dbReference>
<dbReference type="PANTHER" id="PTHR11061">
    <property type="entry name" value="RNA M5U METHYLTRANSFERASE"/>
    <property type="match status" value="1"/>
</dbReference>
<dbReference type="Pfam" id="PF01938">
    <property type="entry name" value="TRAM"/>
    <property type="match status" value="1"/>
</dbReference>
<dbReference type="PROSITE" id="PS01231">
    <property type="entry name" value="TRMA_2"/>
    <property type="match status" value="1"/>
</dbReference>
<evidence type="ECO:0000256" key="9">
    <source>
        <dbReference type="ARBA" id="ARBA00052756"/>
    </source>
</evidence>
<evidence type="ECO:0000256" key="4">
    <source>
        <dbReference type="ARBA" id="ARBA00022679"/>
    </source>
</evidence>
<dbReference type="Pfam" id="PF05958">
    <property type="entry name" value="tRNA_U5-meth_tr"/>
    <property type="match status" value="2"/>
</dbReference>
<dbReference type="RefSeq" id="WP_127697049.1">
    <property type="nucleotide sequence ID" value="NZ_SACS01000001.1"/>
</dbReference>
<dbReference type="NCBIfam" id="TIGR00479">
    <property type="entry name" value="rumA"/>
    <property type="match status" value="1"/>
</dbReference>
<feature type="binding site" evidence="11">
    <location>
        <position position="82"/>
    </location>
    <ligand>
        <name>[4Fe-4S] cluster</name>
        <dbReference type="ChEBI" id="CHEBI:49883"/>
    </ligand>
</feature>
<feature type="binding site" evidence="11 12">
    <location>
        <position position="371"/>
    </location>
    <ligand>
        <name>S-adenosyl-L-methionine</name>
        <dbReference type="ChEBI" id="CHEBI:59789"/>
    </ligand>
</feature>
<dbReference type="EMBL" id="SACS01000001">
    <property type="protein sequence ID" value="RVU41651.1"/>
    <property type="molecule type" value="Genomic_DNA"/>
</dbReference>
<evidence type="ECO:0000313" key="15">
    <source>
        <dbReference type="EMBL" id="RVU41651.1"/>
    </source>
</evidence>
<evidence type="ECO:0000256" key="2">
    <source>
        <dbReference type="ARBA" id="ARBA00022552"/>
    </source>
</evidence>
<evidence type="ECO:0000256" key="5">
    <source>
        <dbReference type="ARBA" id="ARBA00022691"/>
    </source>
</evidence>
<dbReference type="Gene3D" id="2.40.50.1070">
    <property type="match status" value="1"/>
</dbReference>
<evidence type="ECO:0000259" key="14">
    <source>
        <dbReference type="PROSITE" id="PS50926"/>
    </source>
</evidence>
<dbReference type="GO" id="GO:0070475">
    <property type="term" value="P:rRNA base methylation"/>
    <property type="evidence" value="ECO:0007669"/>
    <property type="project" value="TreeGrafter"/>
</dbReference>
<feature type="active site" evidence="13">
    <location>
        <position position="397"/>
    </location>
</feature>
<evidence type="ECO:0000256" key="11">
    <source>
        <dbReference type="HAMAP-Rule" id="MF_01010"/>
    </source>
</evidence>
<comment type="caution">
    <text evidence="11">Lacks conserved residue(s) required for the propagation of feature annotation.</text>
</comment>
<dbReference type="PROSITE" id="PS51687">
    <property type="entry name" value="SAM_MT_RNA_M5U"/>
    <property type="match status" value="1"/>
</dbReference>
<dbReference type="GO" id="GO:0070041">
    <property type="term" value="F:rRNA (uridine-C5-)-methyltransferase activity"/>
    <property type="evidence" value="ECO:0007669"/>
    <property type="project" value="UniProtKB-UniRule"/>
</dbReference>
<evidence type="ECO:0000256" key="13">
    <source>
        <dbReference type="PROSITE-ProRule" id="PRU10015"/>
    </source>
</evidence>
<feature type="binding site" evidence="11">
    <location>
        <position position="88"/>
    </location>
    <ligand>
        <name>[4Fe-4S] cluster</name>
        <dbReference type="ChEBI" id="CHEBI:49883"/>
    </ligand>
</feature>
<keyword evidence="2 11" id="KW-0698">rRNA processing</keyword>
<keyword evidence="16" id="KW-1185">Reference proteome</keyword>
<sequence length="442" mass="48788">MVSIYKSKAKAVTTPQHPELMIERWDQEAQSIAYHQGKICFVEGALPGERVKVTLTEQKAQYLKGRVSKVLQSSPLRIAPQCRYFGSCGGCQLHYVSAADSRMLKQQALDQQLQHQLKLTELPWQPVLAGQDAGYRRKARIGVWFEKKTNSFTVGFRKAGGKEITEVTDCMVLSPVIAPVLGVLQKVLPQLKQGSAITHVEVLDADGKAFVVVRHIRPLPQSDQQQLVQAWPAACWIGEAEPDQFIFWSEAATPFYQLADGLQLNFAPTDFIQVNAAVNQAMVAQALAWLAPAKTDQILDLYCGIGNFSLALAKQAGMVVGLEGVAAMVTTASQNASFNGLSNTHFAQVDLHLPWPKADWNQPKYQKVLLDPARAGALGAIDEVARLKPAQVLYVSCNPTTFARDAKVLLAKGYRLDKLGMMDMFPYTSHLELMALFSHTRQ</sequence>
<feature type="binding site" evidence="12">
    <location>
        <position position="302"/>
    </location>
    <ligand>
        <name>S-adenosyl-L-methionine</name>
        <dbReference type="ChEBI" id="CHEBI:59789"/>
    </ligand>
</feature>
<feature type="active site" description="Nucleophile" evidence="11 12">
    <location>
        <position position="397"/>
    </location>
</feature>
<feature type="binding site" evidence="11 12">
    <location>
        <position position="323"/>
    </location>
    <ligand>
        <name>S-adenosyl-L-methionine</name>
        <dbReference type="ChEBI" id="CHEBI:59789"/>
    </ligand>
</feature>
<evidence type="ECO:0000256" key="3">
    <source>
        <dbReference type="ARBA" id="ARBA00022603"/>
    </source>
</evidence>
<feature type="domain" description="TRAM" evidence="14">
    <location>
        <begin position="11"/>
        <end position="69"/>
    </location>
</feature>
<evidence type="ECO:0000256" key="12">
    <source>
        <dbReference type="PROSITE-ProRule" id="PRU01024"/>
    </source>
</evidence>
<dbReference type="InterPro" id="IPR002792">
    <property type="entry name" value="TRAM_dom"/>
</dbReference>
<dbReference type="PANTHER" id="PTHR11061:SF49">
    <property type="entry name" value="23S RRNA (URACIL(1939)-C(5))-METHYLTRANSFERASE RLMD"/>
    <property type="match status" value="1"/>
</dbReference>
<accession>A0A437R4F1</accession>
<dbReference type="CDD" id="cd02440">
    <property type="entry name" value="AdoMet_MTases"/>
    <property type="match status" value="1"/>
</dbReference>
<dbReference type="PROSITE" id="PS01230">
    <property type="entry name" value="TRMA_1"/>
    <property type="match status" value="1"/>
</dbReference>
<feature type="binding site" evidence="11">
    <location>
        <position position="170"/>
    </location>
    <ligand>
        <name>[4Fe-4S] cluster</name>
        <dbReference type="ChEBI" id="CHEBI:49883"/>
    </ligand>
</feature>
<dbReference type="Gene3D" id="3.40.50.150">
    <property type="entry name" value="Vaccinia Virus protein VP39"/>
    <property type="match status" value="1"/>
</dbReference>
<evidence type="ECO:0000256" key="10">
    <source>
        <dbReference type="ARBA" id="ARBA00059995"/>
    </source>
</evidence>
<reference evidence="15 16" key="1">
    <citation type="submission" date="2019-01" db="EMBL/GenBank/DDBJ databases">
        <authorList>
            <person name="Chen W.-M."/>
        </authorList>
    </citation>
    <scope>NUCLEOTIDE SEQUENCE [LARGE SCALE GENOMIC DNA]</scope>
    <source>
        <strain evidence="15 16">KYPC3</strain>
    </source>
</reference>
<dbReference type="FunFam" id="3.40.50.150:FF:000009">
    <property type="entry name" value="23S rRNA (Uracil(1939)-C(5))-methyltransferase RlmD"/>
    <property type="match status" value="1"/>
</dbReference>
<feature type="binding site" evidence="11">
    <location>
        <position position="91"/>
    </location>
    <ligand>
        <name>[4Fe-4S] cluster</name>
        <dbReference type="ChEBI" id="CHEBI:49883"/>
    </ligand>
</feature>
<keyword evidence="5 11" id="KW-0949">S-adenosyl-L-methionine</keyword>
<proteinExistence type="inferred from homology"/>
<organism evidence="15 16">
    <name type="scientific">Rheinheimera riviphila</name>
    <dbReference type="NCBI Taxonomy" id="1834037"/>
    <lineage>
        <taxon>Bacteria</taxon>
        <taxon>Pseudomonadati</taxon>
        <taxon>Pseudomonadota</taxon>
        <taxon>Gammaproteobacteria</taxon>
        <taxon>Chromatiales</taxon>
        <taxon>Chromatiaceae</taxon>
        <taxon>Rheinheimera</taxon>
    </lineage>
</organism>
<dbReference type="GO" id="GO:0051539">
    <property type="term" value="F:4 iron, 4 sulfur cluster binding"/>
    <property type="evidence" value="ECO:0007669"/>
    <property type="project" value="UniProtKB-KW"/>
</dbReference>
<comment type="function">
    <text evidence="10 11">Catalyzes the formation of 5-methyl-uridine at position 1939 (m5U1939) in 23S rRNA.</text>
</comment>
<keyword evidence="1 11" id="KW-0004">4Fe-4S</keyword>
<evidence type="ECO:0000256" key="1">
    <source>
        <dbReference type="ARBA" id="ARBA00022485"/>
    </source>
</evidence>
<dbReference type="InterPro" id="IPR030391">
    <property type="entry name" value="MeTrfase_TrmA_CS"/>
</dbReference>
<dbReference type="SUPFAM" id="SSF50249">
    <property type="entry name" value="Nucleic acid-binding proteins"/>
    <property type="match status" value="1"/>
</dbReference>
<protein>
    <recommendedName>
        <fullName evidence="11">23S rRNA (uracil(1939)-C(5))-methyltransferase RlmD</fullName>
        <ecNumber evidence="11">2.1.1.190</ecNumber>
    </recommendedName>
    <alternativeName>
        <fullName evidence="11">23S rRNA(m5U1939)-methyltransferase</fullName>
    </alternativeName>
</protein>
<feature type="binding site" evidence="11">
    <location>
        <position position="350"/>
    </location>
    <ligand>
        <name>S-adenosyl-L-methionine</name>
        <dbReference type="ChEBI" id="CHEBI:59789"/>
    </ligand>
</feature>
<dbReference type="InterPro" id="IPR029063">
    <property type="entry name" value="SAM-dependent_MTases_sf"/>
</dbReference>
<dbReference type="AlphaFoldDB" id="A0A437R4F1"/>
<dbReference type="InterPro" id="IPR001566">
    <property type="entry name" value="23S_rRNA_MeTrfase_RlmD"/>
</dbReference>
<evidence type="ECO:0000313" key="16">
    <source>
        <dbReference type="Proteomes" id="UP000283077"/>
    </source>
</evidence>
<keyword evidence="6 11" id="KW-0479">Metal-binding</keyword>
<keyword evidence="8 11" id="KW-0411">Iron-sulfur</keyword>
<feature type="binding site" evidence="11 12">
    <location>
        <position position="273"/>
    </location>
    <ligand>
        <name>S-adenosyl-L-methionine</name>
        <dbReference type="ChEBI" id="CHEBI:59789"/>
    </ligand>
</feature>
<feature type="binding site" evidence="11">
    <location>
        <position position="307"/>
    </location>
    <ligand>
        <name>S-adenosyl-L-methionine</name>
        <dbReference type="ChEBI" id="CHEBI:59789"/>
    </ligand>
</feature>
<dbReference type="GO" id="GO:0003723">
    <property type="term" value="F:RNA binding"/>
    <property type="evidence" value="ECO:0007669"/>
    <property type="project" value="InterPro"/>
</dbReference>
<comment type="similarity">
    <text evidence="11">Belongs to the class I-like SAM-binding methyltransferase superfamily. RNA M5U methyltransferase family. RlmD subfamily.</text>
</comment>
<gene>
    <name evidence="11 15" type="primary">rlmD</name>
    <name evidence="15" type="ORF">EOE67_00165</name>
</gene>
<evidence type="ECO:0000256" key="6">
    <source>
        <dbReference type="ARBA" id="ARBA00022723"/>
    </source>
</evidence>
<comment type="catalytic activity">
    <reaction evidence="9 11">
        <text>uridine(1939) in 23S rRNA + S-adenosyl-L-methionine = 5-methyluridine(1939) in 23S rRNA + S-adenosyl-L-homocysteine + H(+)</text>
        <dbReference type="Rhea" id="RHEA:42908"/>
        <dbReference type="Rhea" id="RHEA-COMP:10278"/>
        <dbReference type="Rhea" id="RHEA-COMP:10279"/>
        <dbReference type="ChEBI" id="CHEBI:15378"/>
        <dbReference type="ChEBI" id="CHEBI:57856"/>
        <dbReference type="ChEBI" id="CHEBI:59789"/>
        <dbReference type="ChEBI" id="CHEBI:65315"/>
        <dbReference type="ChEBI" id="CHEBI:74447"/>
        <dbReference type="EC" id="2.1.1.190"/>
    </reaction>
</comment>
<dbReference type="Proteomes" id="UP000283077">
    <property type="component" value="Unassembled WGS sequence"/>
</dbReference>
<keyword evidence="3 11" id="KW-0489">Methyltransferase</keyword>
<dbReference type="InterPro" id="IPR012340">
    <property type="entry name" value="NA-bd_OB-fold"/>
</dbReference>
<keyword evidence="7 11" id="KW-0408">Iron</keyword>
<dbReference type="InterPro" id="IPR010280">
    <property type="entry name" value="U5_MeTrfase_fam"/>
</dbReference>
<dbReference type="HAMAP" id="MF_01010">
    <property type="entry name" value="23SrRNA_methyltr_RlmD"/>
    <property type="match status" value="1"/>
</dbReference>
<name>A0A437R4F1_9GAMM</name>
<dbReference type="OrthoDB" id="9804590at2"/>
<dbReference type="InterPro" id="IPR030390">
    <property type="entry name" value="MeTrfase_TrmA_AS"/>
</dbReference>
<dbReference type="EC" id="2.1.1.190" evidence="11"/>
<dbReference type="SUPFAM" id="SSF53335">
    <property type="entry name" value="S-adenosyl-L-methionine-dependent methyltransferases"/>
    <property type="match status" value="1"/>
</dbReference>
<keyword evidence="4 11" id="KW-0808">Transferase</keyword>